<accession>A0A7W9WG01</accession>
<evidence type="ECO:0000313" key="3">
    <source>
        <dbReference type="Proteomes" id="UP000591537"/>
    </source>
</evidence>
<evidence type="ECO:0000256" key="1">
    <source>
        <dbReference type="SAM" id="MobiDB-lite"/>
    </source>
</evidence>
<dbReference type="EMBL" id="JACHGV010000002">
    <property type="protein sequence ID" value="MBB6075723.1"/>
    <property type="molecule type" value="Genomic_DNA"/>
</dbReference>
<gene>
    <name evidence="2" type="ORF">HNR57_001611</name>
</gene>
<evidence type="ECO:0000313" key="2">
    <source>
        <dbReference type="EMBL" id="MBB6075723.1"/>
    </source>
</evidence>
<reference evidence="2 3" key="1">
    <citation type="submission" date="2020-08" db="EMBL/GenBank/DDBJ databases">
        <title>Genomic Encyclopedia of Type Strains, Phase IV (KMG-IV): sequencing the most valuable type-strain genomes for metagenomic binning, comparative biology and taxonomic classification.</title>
        <authorList>
            <person name="Goeker M."/>
        </authorList>
    </citation>
    <scope>NUCLEOTIDE SEQUENCE [LARGE SCALE GENOMIC DNA]</scope>
    <source>
        <strain evidence="2 3">DSM 43350</strain>
    </source>
</reference>
<organism evidence="2 3">
    <name type="scientific">Streptomyces paradoxus</name>
    <dbReference type="NCBI Taxonomy" id="66375"/>
    <lineage>
        <taxon>Bacteria</taxon>
        <taxon>Bacillati</taxon>
        <taxon>Actinomycetota</taxon>
        <taxon>Actinomycetes</taxon>
        <taxon>Kitasatosporales</taxon>
        <taxon>Streptomycetaceae</taxon>
        <taxon>Streptomyces</taxon>
    </lineage>
</organism>
<feature type="region of interest" description="Disordered" evidence="1">
    <location>
        <begin position="1"/>
        <end position="20"/>
    </location>
</feature>
<keyword evidence="3" id="KW-1185">Reference proteome</keyword>
<proteinExistence type="predicted"/>
<protein>
    <submittedName>
        <fullName evidence="2">Uncharacterized protein</fullName>
    </submittedName>
</protein>
<dbReference type="AlphaFoldDB" id="A0A7W9WG01"/>
<dbReference type="Proteomes" id="UP000591537">
    <property type="component" value="Unassembled WGS sequence"/>
</dbReference>
<comment type="caution">
    <text evidence="2">The sequence shown here is derived from an EMBL/GenBank/DDBJ whole genome shotgun (WGS) entry which is preliminary data.</text>
</comment>
<name>A0A7W9WG01_9ACTN</name>
<sequence>MRAGTYSAREHAPRRSRPSSRYFTTNVIVALSRSP</sequence>